<accession>A0A2M9YST7</accession>
<dbReference type="InterPro" id="IPR010982">
    <property type="entry name" value="Lambda_DNA-bd_dom_sf"/>
</dbReference>
<gene>
    <name evidence="2" type="primary">higA</name>
    <name evidence="3" type="ORF">CH376_16095</name>
    <name evidence="2" type="ORF">CH380_02355</name>
</gene>
<dbReference type="InterPro" id="IPR013430">
    <property type="entry name" value="Toxin_antidote_HigA"/>
</dbReference>
<evidence type="ECO:0000313" key="2">
    <source>
        <dbReference type="EMBL" id="PJZ54591.1"/>
    </source>
</evidence>
<dbReference type="CDD" id="cd00093">
    <property type="entry name" value="HTH_XRE"/>
    <property type="match status" value="1"/>
</dbReference>
<dbReference type="PROSITE" id="PS50943">
    <property type="entry name" value="HTH_CROC1"/>
    <property type="match status" value="1"/>
</dbReference>
<dbReference type="EMBL" id="NPDU01000046">
    <property type="protein sequence ID" value="PJZ60904.1"/>
    <property type="molecule type" value="Genomic_DNA"/>
</dbReference>
<name>A0A2M9YST7_9LEPT</name>
<sequence>MYWSEHRQSKDIGVSESLISQIIHRKKSISPNTALRLAEYFKKFPDFWSNYQISFDLEEFVRIKGKGIR</sequence>
<dbReference type="Proteomes" id="UP000232149">
    <property type="component" value="Unassembled WGS sequence"/>
</dbReference>
<dbReference type="GO" id="GO:0003677">
    <property type="term" value="F:DNA binding"/>
    <property type="evidence" value="ECO:0007669"/>
    <property type="project" value="InterPro"/>
</dbReference>
<dbReference type="EMBL" id="NPDV01000002">
    <property type="protein sequence ID" value="PJZ54591.1"/>
    <property type="molecule type" value="Genomic_DNA"/>
</dbReference>
<dbReference type="NCBIfam" id="TIGR02607">
    <property type="entry name" value="antidote_HigA"/>
    <property type="match status" value="1"/>
</dbReference>
<comment type="caution">
    <text evidence="2">The sequence shown here is derived from an EMBL/GenBank/DDBJ whole genome shotgun (WGS) entry which is preliminary data.</text>
</comment>
<evidence type="ECO:0000313" key="3">
    <source>
        <dbReference type="EMBL" id="PJZ60904.1"/>
    </source>
</evidence>
<evidence type="ECO:0000313" key="5">
    <source>
        <dbReference type="Proteomes" id="UP000232188"/>
    </source>
</evidence>
<dbReference type="Gene3D" id="1.10.260.40">
    <property type="entry name" value="lambda repressor-like DNA-binding domains"/>
    <property type="match status" value="1"/>
</dbReference>
<dbReference type="SUPFAM" id="SSF47413">
    <property type="entry name" value="lambda repressor-like DNA-binding domains"/>
    <property type="match status" value="1"/>
</dbReference>
<protein>
    <submittedName>
        <fullName evidence="2">Addiction module antidote protein, HigA family</fullName>
    </submittedName>
</protein>
<dbReference type="AlphaFoldDB" id="A0A2M9YST7"/>
<dbReference type="RefSeq" id="WP_100784127.1">
    <property type="nucleotide sequence ID" value="NZ_NPDU01000046.1"/>
</dbReference>
<feature type="domain" description="HTH cro/C1-type" evidence="1">
    <location>
        <begin position="9"/>
        <end position="47"/>
    </location>
</feature>
<reference evidence="4 5" key="1">
    <citation type="submission" date="2017-07" db="EMBL/GenBank/DDBJ databases">
        <title>Leptospira spp. isolated from tropical soils.</title>
        <authorList>
            <person name="Thibeaux R."/>
            <person name="Iraola G."/>
            <person name="Ferres I."/>
            <person name="Bierque E."/>
            <person name="Girault D."/>
            <person name="Soupe-Gilbert M.-E."/>
            <person name="Picardeau M."/>
            <person name="Goarant C."/>
        </authorList>
    </citation>
    <scope>NUCLEOTIDE SEQUENCE [LARGE SCALE GENOMIC DNA]</scope>
    <source>
        <strain evidence="2 5">FH2-B-C1</strain>
        <strain evidence="3 4">FH2-B-D1</strain>
    </source>
</reference>
<keyword evidence="4" id="KW-1185">Reference proteome</keyword>
<evidence type="ECO:0000313" key="4">
    <source>
        <dbReference type="Proteomes" id="UP000232149"/>
    </source>
</evidence>
<evidence type="ECO:0000259" key="1">
    <source>
        <dbReference type="PROSITE" id="PS50943"/>
    </source>
</evidence>
<proteinExistence type="predicted"/>
<dbReference type="Proteomes" id="UP000232188">
    <property type="component" value="Unassembled WGS sequence"/>
</dbReference>
<dbReference type="InterPro" id="IPR001387">
    <property type="entry name" value="Cro/C1-type_HTH"/>
</dbReference>
<organism evidence="2 5">
    <name type="scientific">Leptospira adleri</name>
    <dbReference type="NCBI Taxonomy" id="2023186"/>
    <lineage>
        <taxon>Bacteria</taxon>
        <taxon>Pseudomonadati</taxon>
        <taxon>Spirochaetota</taxon>
        <taxon>Spirochaetia</taxon>
        <taxon>Leptospirales</taxon>
        <taxon>Leptospiraceae</taxon>
        <taxon>Leptospira</taxon>
    </lineage>
</organism>